<keyword evidence="1" id="KW-0472">Membrane</keyword>
<comment type="caution">
    <text evidence="2">The sequence shown here is derived from an EMBL/GenBank/DDBJ whole genome shotgun (WGS) entry which is preliminary data.</text>
</comment>
<accession>A0AA86RQ36</accession>
<evidence type="ECO:0000256" key="1">
    <source>
        <dbReference type="SAM" id="Phobius"/>
    </source>
</evidence>
<dbReference type="Proteomes" id="UP001642409">
    <property type="component" value="Unassembled WGS sequence"/>
</dbReference>
<keyword evidence="4" id="KW-1185">Reference proteome</keyword>
<protein>
    <submittedName>
        <fullName evidence="3">Hypothetical_protein</fullName>
    </submittedName>
</protein>
<dbReference type="EMBL" id="CATOUU010001074">
    <property type="protein sequence ID" value="CAI9970550.1"/>
    <property type="molecule type" value="Genomic_DNA"/>
</dbReference>
<name>A0AA86RQ36_9EUKA</name>
<keyword evidence="1" id="KW-1133">Transmembrane helix</keyword>
<evidence type="ECO:0000313" key="4">
    <source>
        <dbReference type="Proteomes" id="UP001642409"/>
    </source>
</evidence>
<organism evidence="2">
    <name type="scientific">Hexamita inflata</name>
    <dbReference type="NCBI Taxonomy" id="28002"/>
    <lineage>
        <taxon>Eukaryota</taxon>
        <taxon>Metamonada</taxon>
        <taxon>Diplomonadida</taxon>
        <taxon>Hexamitidae</taxon>
        <taxon>Hexamitinae</taxon>
        <taxon>Hexamita</taxon>
    </lineage>
</organism>
<keyword evidence="1" id="KW-0812">Transmembrane</keyword>
<reference evidence="2" key="1">
    <citation type="submission" date="2023-06" db="EMBL/GenBank/DDBJ databases">
        <authorList>
            <person name="Kurt Z."/>
        </authorList>
    </citation>
    <scope>NUCLEOTIDE SEQUENCE</scope>
</reference>
<dbReference type="EMBL" id="CAXDID020000122">
    <property type="protein sequence ID" value="CAL6032416.1"/>
    <property type="molecule type" value="Genomic_DNA"/>
</dbReference>
<evidence type="ECO:0000313" key="2">
    <source>
        <dbReference type="EMBL" id="CAI9970550.1"/>
    </source>
</evidence>
<dbReference type="AlphaFoldDB" id="A0AA86RQ36"/>
<gene>
    <name evidence="3" type="ORF">HINF_LOCUS34476</name>
    <name evidence="2" type="ORF">HINF_LOCUS58195</name>
</gene>
<sequence>MKAVSHSRNFLVLVTFLDRQFLLCCVPIFFVQELMKYIIRHNYRIVSTILINRYRTLEKPLAKGQTRVIHYIINDNGTKYELDVLEIHPENKSQYNIAYNFNPSYPNIDQKNQYTYKEQINLFNTIHQKEVVIHAMITKIN</sequence>
<feature type="transmembrane region" description="Helical" evidence="1">
    <location>
        <begin position="20"/>
        <end position="39"/>
    </location>
</feature>
<proteinExistence type="predicted"/>
<reference evidence="3 4" key="2">
    <citation type="submission" date="2024-07" db="EMBL/GenBank/DDBJ databases">
        <authorList>
            <person name="Akdeniz Z."/>
        </authorList>
    </citation>
    <scope>NUCLEOTIDE SEQUENCE [LARGE SCALE GENOMIC DNA]</scope>
</reference>
<evidence type="ECO:0000313" key="3">
    <source>
        <dbReference type="EMBL" id="CAL6032416.1"/>
    </source>
</evidence>